<evidence type="ECO:0000256" key="1">
    <source>
        <dbReference type="SAM" id="MobiDB-lite"/>
    </source>
</evidence>
<dbReference type="STRING" id="222891.NSE_0052"/>
<feature type="compositionally biased region" description="Polar residues" evidence="1">
    <location>
        <begin position="8"/>
        <end position="24"/>
    </location>
</feature>
<evidence type="ECO:0000313" key="3">
    <source>
        <dbReference type="Proteomes" id="UP000001942"/>
    </source>
</evidence>
<sequence>MYMAKVASKTNPGRQKGSKATKTYNGRPVQPSLYIHRHTKGKNISYMGAEYENGDPVESDDSSGMPVRWDSI</sequence>
<feature type="region of interest" description="Disordered" evidence="1">
    <location>
        <begin position="1"/>
        <end position="32"/>
    </location>
</feature>
<name>Q2GEZ3_EHRS3</name>
<dbReference type="Proteomes" id="UP000001942">
    <property type="component" value="Chromosome"/>
</dbReference>
<accession>Q2GEZ3</accession>
<dbReference type="AlphaFoldDB" id="Q2GEZ3"/>
<keyword evidence="3" id="KW-1185">Reference proteome</keyword>
<gene>
    <name evidence="2" type="ordered locus">NSE_0052</name>
</gene>
<proteinExistence type="predicted"/>
<organism evidence="2 3">
    <name type="scientific">Ehrlichia sennetsu (strain ATCC VR-367 / Miyayama)</name>
    <name type="common">Neorickettsia sennetsu</name>
    <dbReference type="NCBI Taxonomy" id="222891"/>
    <lineage>
        <taxon>Bacteria</taxon>
        <taxon>Pseudomonadati</taxon>
        <taxon>Pseudomonadota</taxon>
        <taxon>Alphaproteobacteria</taxon>
        <taxon>Rickettsiales</taxon>
        <taxon>Anaplasmataceae</taxon>
        <taxon>Ehrlichia</taxon>
    </lineage>
</organism>
<feature type="compositionally biased region" description="Acidic residues" evidence="1">
    <location>
        <begin position="52"/>
        <end position="61"/>
    </location>
</feature>
<feature type="region of interest" description="Disordered" evidence="1">
    <location>
        <begin position="50"/>
        <end position="72"/>
    </location>
</feature>
<evidence type="ECO:0000313" key="2">
    <source>
        <dbReference type="EMBL" id="ABD46213.1"/>
    </source>
</evidence>
<dbReference type="HOGENOM" id="CLU_201846_0_0_5"/>
<protein>
    <submittedName>
        <fullName evidence="2">Uncharacterized protein</fullName>
    </submittedName>
</protein>
<dbReference type="EMBL" id="CP000237">
    <property type="protein sequence ID" value="ABD46213.1"/>
    <property type="molecule type" value="Genomic_DNA"/>
</dbReference>
<dbReference type="KEGG" id="nse:NSE_0052"/>
<reference evidence="2 3" key="1">
    <citation type="journal article" date="2006" name="PLoS Genet.">
        <title>Comparative genomics of emerging human ehrlichiosis agents.</title>
        <authorList>
            <person name="Dunning Hotopp J.C."/>
            <person name="Lin M."/>
            <person name="Madupu R."/>
            <person name="Crabtree J."/>
            <person name="Angiuoli S.V."/>
            <person name="Eisen J.A."/>
            <person name="Seshadri R."/>
            <person name="Ren Q."/>
            <person name="Wu M."/>
            <person name="Utterback T.R."/>
            <person name="Smith S."/>
            <person name="Lewis M."/>
            <person name="Khouri H."/>
            <person name="Zhang C."/>
            <person name="Niu H."/>
            <person name="Lin Q."/>
            <person name="Ohashi N."/>
            <person name="Zhi N."/>
            <person name="Nelson W."/>
            <person name="Brinkac L.M."/>
            <person name="Dodson R.J."/>
            <person name="Rosovitz M.J."/>
            <person name="Sundaram J."/>
            <person name="Daugherty S.C."/>
            <person name="Davidsen T."/>
            <person name="Durkin A.S."/>
            <person name="Gwinn M."/>
            <person name="Haft D.H."/>
            <person name="Selengut J.D."/>
            <person name="Sullivan S.A."/>
            <person name="Zafar N."/>
            <person name="Zhou L."/>
            <person name="Benahmed F."/>
            <person name="Forberger H."/>
            <person name="Halpin R."/>
            <person name="Mulligan S."/>
            <person name="Robinson J."/>
            <person name="White O."/>
            <person name="Rikihisa Y."/>
            <person name="Tettelin H."/>
        </authorList>
    </citation>
    <scope>NUCLEOTIDE SEQUENCE [LARGE SCALE GENOMIC DNA]</scope>
    <source>
        <strain evidence="3">ATCC VR-367 / Miyayama</strain>
    </source>
</reference>